<evidence type="ECO:0000256" key="1">
    <source>
        <dbReference type="ARBA" id="ARBA00000885"/>
    </source>
</evidence>
<keyword evidence="3" id="KW-0808">Transferase</keyword>
<dbReference type="GO" id="GO:0061630">
    <property type="term" value="F:ubiquitin protein ligase activity"/>
    <property type="evidence" value="ECO:0007669"/>
    <property type="project" value="UniProtKB-EC"/>
</dbReference>
<evidence type="ECO:0000256" key="2">
    <source>
        <dbReference type="ARBA" id="ARBA00012485"/>
    </source>
</evidence>
<evidence type="ECO:0000313" key="8">
    <source>
        <dbReference type="EMBL" id="KAF6052548.1"/>
    </source>
</evidence>
<feature type="region of interest" description="Disordered" evidence="6">
    <location>
        <begin position="31"/>
        <end position="79"/>
    </location>
</feature>
<dbReference type="PROSITE" id="PS50237">
    <property type="entry name" value="HECT"/>
    <property type="match status" value="1"/>
</dbReference>
<feature type="active site" description="Glycyl thioester intermediate" evidence="5">
    <location>
        <position position="874"/>
    </location>
</feature>
<organism evidence="8 9">
    <name type="scientific">Candida parapsilosis</name>
    <name type="common">Yeast</name>
    <dbReference type="NCBI Taxonomy" id="5480"/>
    <lineage>
        <taxon>Eukaryota</taxon>
        <taxon>Fungi</taxon>
        <taxon>Dikarya</taxon>
        <taxon>Ascomycota</taxon>
        <taxon>Saccharomycotina</taxon>
        <taxon>Pichiomycetes</taxon>
        <taxon>Debaryomycetaceae</taxon>
        <taxon>Candida/Lodderomyces clade</taxon>
        <taxon>Candida</taxon>
    </lineage>
</organism>
<dbReference type="SMART" id="SM00119">
    <property type="entry name" value="HECTc"/>
    <property type="match status" value="1"/>
</dbReference>
<dbReference type="Gene3D" id="3.90.1750.10">
    <property type="entry name" value="Hect, E3 ligase catalytic domains"/>
    <property type="match status" value="1"/>
</dbReference>
<dbReference type="PANTHER" id="PTHR45700">
    <property type="entry name" value="UBIQUITIN-PROTEIN LIGASE E3C"/>
    <property type="match status" value="1"/>
</dbReference>
<protein>
    <recommendedName>
        <fullName evidence="2">HECT-type E3 ubiquitin transferase</fullName>
        <ecNumber evidence="2">2.3.2.26</ecNumber>
    </recommendedName>
</protein>
<dbReference type="NCBIfam" id="TIGR01053">
    <property type="entry name" value="LSD1"/>
    <property type="match status" value="1"/>
</dbReference>
<evidence type="ECO:0000256" key="3">
    <source>
        <dbReference type="ARBA" id="ARBA00022679"/>
    </source>
</evidence>
<dbReference type="CDD" id="cd00078">
    <property type="entry name" value="HECTc"/>
    <property type="match status" value="1"/>
</dbReference>
<accession>A0A8X7TC67</accession>
<dbReference type="GO" id="GO:0000209">
    <property type="term" value="P:protein polyubiquitination"/>
    <property type="evidence" value="ECO:0007669"/>
    <property type="project" value="InterPro"/>
</dbReference>
<dbReference type="FunFam" id="3.30.2410.10:FF:000003">
    <property type="entry name" value="probable E3 ubiquitin-protein ligase HERC4 isoform X1"/>
    <property type="match status" value="1"/>
</dbReference>
<keyword evidence="4 5" id="KW-0833">Ubl conjugation pathway</keyword>
<dbReference type="Proteomes" id="UP000590412">
    <property type="component" value="Unassembled WGS sequence"/>
</dbReference>
<evidence type="ECO:0000313" key="9">
    <source>
        <dbReference type="Proteomes" id="UP000590412"/>
    </source>
</evidence>
<dbReference type="AlphaFoldDB" id="A0A8X7TC67"/>
<dbReference type="InterPro" id="IPR044611">
    <property type="entry name" value="E3A/B/C-like"/>
</dbReference>
<evidence type="ECO:0000259" key="7">
    <source>
        <dbReference type="PROSITE" id="PS50237"/>
    </source>
</evidence>
<feature type="compositionally biased region" description="Polar residues" evidence="6">
    <location>
        <begin position="31"/>
        <end position="45"/>
    </location>
</feature>
<evidence type="ECO:0000256" key="4">
    <source>
        <dbReference type="ARBA" id="ARBA00022786"/>
    </source>
</evidence>
<dbReference type="EMBL" id="JABWAB010000004">
    <property type="protein sequence ID" value="KAF6052548.1"/>
    <property type="molecule type" value="Genomic_DNA"/>
</dbReference>
<dbReference type="Gene3D" id="3.30.2410.10">
    <property type="entry name" value="Hect, E3 ligase catalytic domain"/>
    <property type="match status" value="1"/>
</dbReference>
<dbReference type="Gene3D" id="3.30.2160.10">
    <property type="entry name" value="Hect, E3 ligase catalytic domain"/>
    <property type="match status" value="1"/>
</dbReference>
<comment type="caution">
    <text evidence="8">The sequence shown here is derived from an EMBL/GenBank/DDBJ whole genome shotgun (WGS) entry which is preliminary data.</text>
</comment>
<name>A0A8X7TC67_CANPA</name>
<comment type="catalytic activity">
    <reaction evidence="1">
        <text>S-ubiquitinyl-[E2 ubiquitin-conjugating enzyme]-L-cysteine + [acceptor protein]-L-lysine = [E2 ubiquitin-conjugating enzyme]-L-cysteine + N(6)-ubiquitinyl-[acceptor protein]-L-lysine.</text>
        <dbReference type="EC" id="2.3.2.26"/>
    </reaction>
</comment>
<evidence type="ECO:0000256" key="5">
    <source>
        <dbReference type="PROSITE-ProRule" id="PRU00104"/>
    </source>
</evidence>
<dbReference type="EC" id="2.3.2.26" evidence="2"/>
<dbReference type="Pfam" id="PF00632">
    <property type="entry name" value="HECT"/>
    <property type="match status" value="1"/>
</dbReference>
<reference evidence="8" key="1">
    <citation type="submission" date="2020-03" db="EMBL/GenBank/DDBJ databases">
        <title>FDA dAtabase for Regulatory Grade micrObial Sequences (FDA-ARGOS): Supporting development and validation of Infectious Disease Dx tests.</title>
        <authorList>
            <person name="Campos J."/>
            <person name="Goldberg B."/>
            <person name="Tallon L."/>
            <person name="Sadzewicz L."/>
            <person name="Vavikolanu K."/>
            <person name="Mehta A."/>
            <person name="Aluvathingal J."/>
            <person name="Nadendla S."/>
            <person name="Nandy P."/>
            <person name="Geyer C."/>
            <person name="Yan Y."/>
            <person name="Sichtig H."/>
        </authorList>
    </citation>
    <scope>NUCLEOTIDE SEQUENCE [LARGE SCALE GENOMIC DNA]</scope>
    <source>
        <strain evidence="8">FDAARGOS_652</strain>
    </source>
</reference>
<proteinExistence type="predicted"/>
<feature type="compositionally biased region" description="Low complexity" evidence="6">
    <location>
        <begin position="66"/>
        <end position="79"/>
    </location>
</feature>
<dbReference type="SUPFAM" id="SSF56204">
    <property type="entry name" value="Hect, E3 ligase catalytic domain"/>
    <property type="match status" value="1"/>
</dbReference>
<sequence>MAHQNPEKGSTVSSTSSWSFKGLLAFSVDPSTRTVSKTGVASKQPNHAHREAPNDKSKESKGDTRNSTGPNSSNSSESNHTQIVNKCFCCNTILAFPSSATKYKCSICYTTNFVETQERDSLRSPKTNCSISLQKVSSMVEECFAYASTEEGKEKSLREVFQQVSTYLYNSFKSHDVLNNSFKIHKSDFRLHRHTSHIDSAEIMDLFNLLTKLPTKKPLHSALKGVSDQLKRLSPPSNHVAQYRWLFIILEIPILVNSLVPRGLHIRSMTNEHEIKTLCYDILKRSLGVLSCVDNSKIISYWVSWIAHYDHNTFIQKVEIINLYITFQLKKYFYLANNPHIKLSLTPSPDIQEADELEYFQCVNLKNHIESAPNSDTLPGPLLVPRSQHNNIAPTRGSTNKGKSHKDVKIRVQQYGNDWRIVSASKVLSLFLRANKMRDDKVPVSVFYNSLIDYVNIKLDFDSWQSKKKMQVTHVCKEPELRSIIGYIHGTSINNPLFDDALLYLCQYPFLISLGSKISVLEYEARRQMERKAEEAFINSLDKRVVIDVYLRIKIRRDHIVQDSMKAIKSNLTNLKKNLKVQFINEPGVDAGGLRKEWFILLTKEIFHPQAGLFHNVEDSNLLWFNIFPLEDREMYFLFGAVLGLAIYNSTILDLQFPIALYKILLGKSLDKENYKQLYPESYKNLYQLRAMDDNQLKHLELTFEVTIKDTFGEPHTRELVPNGSKTNVSKANVDDYINKYMTYFMREGIKQQLDAFIEGFNTVIAGNALSLFSEEEIQLLLCGSEDHNIDFDVLRSITKYIGWPSATDAANSCIIKWFWEHLATMNNSQRKKLLVFVTGSDRVPATGIQNLPFKVTLLGHGLDSERLPIAHTCFNELTIYNYNSKAKMIDKLNKAVNESSGFGIK</sequence>
<dbReference type="InterPro" id="IPR000569">
    <property type="entry name" value="HECT_dom"/>
</dbReference>
<feature type="compositionally biased region" description="Basic and acidic residues" evidence="6">
    <location>
        <begin position="48"/>
        <end position="64"/>
    </location>
</feature>
<gene>
    <name evidence="8" type="ORF">FOB60_002804</name>
</gene>
<evidence type="ECO:0000256" key="6">
    <source>
        <dbReference type="SAM" id="MobiDB-lite"/>
    </source>
</evidence>
<dbReference type="InterPro" id="IPR035983">
    <property type="entry name" value="Hect_E3_ubiquitin_ligase"/>
</dbReference>
<feature type="domain" description="HECT" evidence="7">
    <location>
        <begin position="571"/>
        <end position="906"/>
    </location>
</feature>